<organism evidence="2">
    <name type="scientific">uncultured Solirubrobacteraceae bacterium</name>
    <dbReference type="NCBI Taxonomy" id="1162706"/>
    <lineage>
        <taxon>Bacteria</taxon>
        <taxon>Bacillati</taxon>
        <taxon>Actinomycetota</taxon>
        <taxon>Thermoleophilia</taxon>
        <taxon>Solirubrobacterales</taxon>
        <taxon>Solirubrobacteraceae</taxon>
        <taxon>environmental samples</taxon>
    </lineage>
</organism>
<dbReference type="Pfam" id="PF01370">
    <property type="entry name" value="Epimerase"/>
    <property type="match status" value="1"/>
</dbReference>
<name>A0A6J4TTA0_9ACTN</name>
<dbReference type="InterPro" id="IPR036291">
    <property type="entry name" value="NAD(P)-bd_dom_sf"/>
</dbReference>
<dbReference type="InterPro" id="IPR001509">
    <property type="entry name" value="Epimerase_deHydtase"/>
</dbReference>
<reference evidence="2" key="1">
    <citation type="submission" date="2020-02" db="EMBL/GenBank/DDBJ databases">
        <authorList>
            <person name="Meier V. D."/>
        </authorList>
    </citation>
    <scope>NUCLEOTIDE SEQUENCE</scope>
    <source>
        <strain evidence="2">AVDCRST_MAG30</strain>
    </source>
</reference>
<accession>A0A6J4TTA0</accession>
<gene>
    <name evidence="2" type="ORF">AVDCRST_MAG30-3847</name>
</gene>
<proteinExistence type="predicted"/>
<dbReference type="SUPFAM" id="SSF51735">
    <property type="entry name" value="NAD(P)-binding Rossmann-fold domains"/>
    <property type="match status" value="1"/>
</dbReference>
<protein>
    <recommendedName>
        <fullName evidence="1">NAD-dependent epimerase/dehydratase domain-containing protein</fullName>
    </recommendedName>
</protein>
<evidence type="ECO:0000259" key="1">
    <source>
        <dbReference type="Pfam" id="PF01370"/>
    </source>
</evidence>
<dbReference type="EMBL" id="CADCVS010000508">
    <property type="protein sequence ID" value="CAA9531696.1"/>
    <property type="molecule type" value="Genomic_DNA"/>
</dbReference>
<sequence length="36" mass="3655">MDAATRATVAVTGAGGFIGAALCRRLRDDGHRVVGI</sequence>
<dbReference type="AlphaFoldDB" id="A0A6J4TTA0"/>
<dbReference type="Gene3D" id="3.40.50.720">
    <property type="entry name" value="NAD(P)-binding Rossmann-like Domain"/>
    <property type="match status" value="1"/>
</dbReference>
<feature type="domain" description="NAD-dependent epimerase/dehydratase" evidence="1">
    <location>
        <begin position="9"/>
        <end position="36"/>
    </location>
</feature>
<evidence type="ECO:0000313" key="2">
    <source>
        <dbReference type="EMBL" id="CAA9531696.1"/>
    </source>
</evidence>
<feature type="non-terminal residue" evidence="2">
    <location>
        <position position="36"/>
    </location>
</feature>